<sequence>MSLPDYVIKSLLQDVEASNKTREEFSLQQLVEEKPSTYGEKGSDLRRGLQRRFYYYKRRCTPQQYLKGRNNLPEEKGVRCGMAEARVLGPNDYDLLMTPYVLLTVAPSFTRCTEPHHIRKASNLLCKTYENILNEAKSHPFINQVALPLLASGSSRGDLKLHKMMEVAVLAVYSWALDNSGLKDIVFFVESKKNAVKFAGYIDDTIDGCIKAKLT</sequence>
<protein>
    <recommendedName>
        <fullName evidence="3">Macro domain-containing protein</fullName>
    </recommendedName>
</protein>
<keyword evidence="2" id="KW-1185">Reference proteome</keyword>
<dbReference type="AlphaFoldDB" id="A0A9N8E4G3"/>
<reference evidence="1" key="1">
    <citation type="submission" date="2020-06" db="EMBL/GenBank/DDBJ databases">
        <authorList>
            <consortium name="Plant Systems Biology data submission"/>
        </authorList>
    </citation>
    <scope>NUCLEOTIDE SEQUENCE</scope>
    <source>
        <strain evidence="1">D6</strain>
    </source>
</reference>
<evidence type="ECO:0008006" key="3">
    <source>
        <dbReference type="Google" id="ProtNLM"/>
    </source>
</evidence>
<dbReference type="EMBL" id="CAICTM010000607">
    <property type="protein sequence ID" value="CAB9513720.1"/>
    <property type="molecule type" value="Genomic_DNA"/>
</dbReference>
<name>A0A9N8E4G3_9STRA</name>
<organism evidence="1 2">
    <name type="scientific">Seminavis robusta</name>
    <dbReference type="NCBI Taxonomy" id="568900"/>
    <lineage>
        <taxon>Eukaryota</taxon>
        <taxon>Sar</taxon>
        <taxon>Stramenopiles</taxon>
        <taxon>Ochrophyta</taxon>
        <taxon>Bacillariophyta</taxon>
        <taxon>Bacillariophyceae</taxon>
        <taxon>Bacillariophycidae</taxon>
        <taxon>Naviculales</taxon>
        <taxon>Naviculaceae</taxon>
        <taxon>Seminavis</taxon>
    </lineage>
</organism>
<dbReference type="SUPFAM" id="SSF52949">
    <property type="entry name" value="Macro domain-like"/>
    <property type="match status" value="1"/>
</dbReference>
<dbReference type="InterPro" id="IPR043472">
    <property type="entry name" value="Macro_dom-like"/>
</dbReference>
<proteinExistence type="predicted"/>
<accession>A0A9N8E4G3</accession>
<dbReference type="Gene3D" id="3.40.220.10">
    <property type="entry name" value="Leucine Aminopeptidase, subunit E, domain 1"/>
    <property type="match status" value="1"/>
</dbReference>
<dbReference type="Proteomes" id="UP001153069">
    <property type="component" value="Unassembled WGS sequence"/>
</dbReference>
<evidence type="ECO:0000313" key="2">
    <source>
        <dbReference type="Proteomes" id="UP001153069"/>
    </source>
</evidence>
<gene>
    <name evidence="1" type="ORF">SEMRO_608_G174840.1</name>
</gene>
<evidence type="ECO:0000313" key="1">
    <source>
        <dbReference type="EMBL" id="CAB9513720.1"/>
    </source>
</evidence>
<comment type="caution">
    <text evidence="1">The sequence shown here is derived from an EMBL/GenBank/DDBJ whole genome shotgun (WGS) entry which is preliminary data.</text>
</comment>